<evidence type="ECO:0000256" key="2">
    <source>
        <dbReference type="ARBA" id="ARBA00023326"/>
    </source>
</evidence>
<accession>A0AA46TL15</accession>
<dbReference type="GO" id="GO:0000272">
    <property type="term" value="P:polysaccharide catabolic process"/>
    <property type="evidence" value="ECO:0007669"/>
    <property type="project" value="UniProtKB-KW"/>
</dbReference>
<dbReference type="Proteomes" id="UP001164390">
    <property type="component" value="Chromosome"/>
</dbReference>
<dbReference type="RefSeq" id="WP_271636206.1">
    <property type="nucleotide sequence ID" value="NZ_CP094970.1"/>
</dbReference>
<sequence>MLVRDLRFQLRVAKRRYAQPLGYGGDEDPGSDFALGVAVTERLYRNLSHDRTYKRFATGMRDWVLGANAWGASFVVGAGERFPRCPHHQVANLVGSRNGKHPRLVGAVSNGPAERSEFQGIGKPGAYARRCPRGRGNPFARFDGRGARYLDDARAWAATEPAIDYVAVSALAFALDAR</sequence>
<dbReference type="InterPro" id="IPR008928">
    <property type="entry name" value="6-hairpin_glycosidase_sf"/>
</dbReference>
<evidence type="ECO:0000259" key="3">
    <source>
        <dbReference type="Pfam" id="PF00759"/>
    </source>
</evidence>
<reference evidence="4" key="1">
    <citation type="submission" date="2022-01" db="EMBL/GenBank/DDBJ databases">
        <title>Nocardioidaceae gen. sp. A5X3R13.</title>
        <authorList>
            <person name="Lopez Marin M.A."/>
            <person name="Uhlik O."/>
        </authorList>
    </citation>
    <scope>NUCLEOTIDE SEQUENCE</scope>
    <source>
        <strain evidence="4">A5X3R13</strain>
    </source>
</reference>
<keyword evidence="2" id="KW-0624">Polysaccharide degradation</keyword>
<evidence type="ECO:0000313" key="5">
    <source>
        <dbReference type="Proteomes" id="UP001164390"/>
    </source>
</evidence>
<dbReference type="GO" id="GO:0004553">
    <property type="term" value="F:hydrolase activity, hydrolyzing O-glycosyl compounds"/>
    <property type="evidence" value="ECO:0007669"/>
    <property type="project" value="InterPro"/>
</dbReference>
<dbReference type="KEGG" id="sgrg:L0C25_09280"/>
<organism evidence="4 5">
    <name type="scientific">Solicola gregarius</name>
    <dbReference type="NCBI Taxonomy" id="2908642"/>
    <lineage>
        <taxon>Bacteria</taxon>
        <taxon>Bacillati</taxon>
        <taxon>Actinomycetota</taxon>
        <taxon>Actinomycetes</taxon>
        <taxon>Propionibacteriales</taxon>
        <taxon>Nocardioidaceae</taxon>
        <taxon>Solicola</taxon>
    </lineage>
</organism>
<proteinExistence type="predicted"/>
<dbReference type="Pfam" id="PF00759">
    <property type="entry name" value="Glyco_hydro_9"/>
    <property type="match status" value="1"/>
</dbReference>
<protein>
    <submittedName>
        <fullName evidence="4">Glycoside hydrolase family 9 protein</fullName>
    </submittedName>
</protein>
<name>A0AA46TL15_9ACTN</name>
<dbReference type="InterPro" id="IPR001701">
    <property type="entry name" value="Glyco_hydro_9"/>
</dbReference>
<feature type="domain" description="Glycoside hydrolase family 9" evidence="3">
    <location>
        <begin position="34"/>
        <end position="170"/>
    </location>
</feature>
<dbReference type="InterPro" id="IPR012341">
    <property type="entry name" value="6hp_glycosidase-like_sf"/>
</dbReference>
<keyword evidence="1" id="KW-0119">Carbohydrate metabolism</keyword>
<evidence type="ECO:0000313" key="4">
    <source>
        <dbReference type="EMBL" id="UYM07246.1"/>
    </source>
</evidence>
<dbReference type="AlphaFoldDB" id="A0AA46TL15"/>
<dbReference type="Gene3D" id="1.50.10.10">
    <property type="match status" value="1"/>
</dbReference>
<dbReference type="EMBL" id="CP094970">
    <property type="protein sequence ID" value="UYM07246.1"/>
    <property type="molecule type" value="Genomic_DNA"/>
</dbReference>
<keyword evidence="4" id="KW-0378">Hydrolase</keyword>
<dbReference type="SUPFAM" id="SSF48208">
    <property type="entry name" value="Six-hairpin glycosidases"/>
    <property type="match status" value="1"/>
</dbReference>
<gene>
    <name evidence="4" type="ORF">L0C25_09280</name>
</gene>
<evidence type="ECO:0000256" key="1">
    <source>
        <dbReference type="ARBA" id="ARBA00023277"/>
    </source>
</evidence>
<keyword evidence="5" id="KW-1185">Reference proteome</keyword>